<evidence type="ECO:0000256" key="10">
    <source>
        <dbReference type="ARBA" id="ARBA00023136"/>
    </source>
</evidence>
<dbReference type="GO" id="GO:0004930">
    <property type="term" value="F:G protein-coupled receptor activity"/>
    <property type="evidence" value="ECO:0007669"/>
    <property type="project" value="UniProtKB-KW"/>
</dbReference>
<evidence type="ECO:0000256" key="14">
    <source>
        <dbReference type="RuleBase" id="RU000688"/>
    </source>
</evidence>
<dbReference type="InterPro" id="IPR000276">
    <property type="entry name" value="GPCR_Rhodpsn"/>
</dbReference>
<dbReference type="PROSITE" id="PS00237">
    <property type="entry name" value="G_PROTEIN_RECEP_F1_1"/>
    <property type="match status" value="1"/>
</dbReference>
<keyword evidence="4" id="KW-0716">Sensory transduction</keyword>
<feature type="transmembrane region" description="Helical" evidence="15">
    <location>
        <begin position="67"/>
        <end position="87"/>
    </location>
</feature>
<dbReference type="PRINTS" id="PR00237">
    <property type="entry name" value="GPCRRHODOPSN"/>
</dbReference>
<dbReference type="GO" id="GO:0007601">
    <property type="term" value="P:visual perception"/>
    <property type="evidence" value="ECO:0007669"/>
    <property type="project" value="UniProtKB-KW"/>
</dbReference>
<keyword evidence="8" id="KW-0157">Chromophore</keyword>
<dbReference type="CDD" id="cd14969">
    <property type="entry name" value="7tmA_Opsins_type2_animals"/>
    <property type="match status" value="1"/>
</dbReference>
<keyword evidence="18" id="KW-1185">Reference proteome</keyword>
<comment type="caution">
    <text evidence="17">The sequence shown here is derived from an EMBL/GenBank/DDBJ whole genome shotgun (WGS) entry which is preliminary data.</text>
</comment>
<comment type="similarity">
    <text evidence="2 14">Belongs to the G-protein coupled receptor 1 family.</text>
</comment>
<feature type="transmembrane region" description="Helical" evidence="15">
    <location>
        <begin position="175"/>
        <end position="195"/>
    </location>
</feature>
<dbReference type="GO" id="GO:0016020">
    <property type="term" value="C:membrane"/>
    <property type="evidence" value="ECO:0007669"/>
    <property type="project" value="UniProtKB-SubCell"/>
</dbReference>
<feature type="transmembrane region" description="Helical" evidence="15">
    <location>
        <begin position="268"/>
        <end position="295"/>
    </location>
</feature>
<gene>
    <name evidence="17" type="ORF">MNOR_LOCUS19912</name>
</gene>
<keyword evidence="12 14" id="KW-0807">Transducer</keyword>
<keyword evidence="13" id="KW-0844">Vision</keyword>
<keyword evidence="11 14" id="KW-0675">Receptor</keyword>
<evidence type="ECO:0000259" key="16">
    <source>
        <dbReference type="PROSITE" id="PS50262"/>
    </source>
</evidence>
<evidence type="ECO:0000256" key="6">
    <source>
        <dbReference type="ARBA" id="ARBA00022925"/>
    </source>
</evidence>
<reference evidence="17 18" key="1">
    <citation type="submission" date="2024-05" db="EMBL/GenBank/DDBJ databases">
        <authorList>
            <person name="Wallberg A."/>
        </authorList>
    </citation>
    <scope>NUCLEOTIDE SEQUENCE [LARGE SCALE GENOMIC DNA]</scope>
</reference>
<dbReference type="EMBL" id="CAXKWB010015033">
    <property type="protein sequence ID" value="CAL4112504.1"/>
    <property type="molecule type" value="Genomic_DNA"/>
</dbReference>
<feature type="transmembrane region" description="Helical" evidence="15">
    <location>
        <begin position="223"/>
        <end position="247"/>
    </location>
</feature>
<evidence type="ECO:0000313" key="17">
    <source>
        <dbReference type="EMBL" id="CAL4112504.1"/>
    </source>
</evidence>
<evidence type="ECO:0000256" key="1">
    <source>
        <dbReference type="ARBA" id="ARBA00004141"/>
    </source>
</evidence>
<evidence type="ECO:0000256" key="13">
    <source>
        <dbReference type="ARBA" id="ARBA00023305"/>
    </source>
</evidence>
<evidence type="ECO:0000256" key="8">
    <source>
        <dbReference type="ARBA" id="ARBA00022991"/>
    </source>
</evidence>
<evidence type="ECO:0000256" key="11">
    <source>
        <dbReference type="ARBA" id="ARBA00023170"/>
    </source>
</evidence>
<keyword evidence="6" id="KW-0681">Retinal protein</keyword>
<evidence type="ECO:0000256" key="7">
    <source>
        <dbReference type="ARBA" id="ARBA00022989"/>
    </source>
</evidence>
<evidence type="ECO:0000256" key="5">
    <source>
        <dbReference type="ARBA" id="ARBA00022692"/>
    </source>
</evidence>
<evidence type="ECO:0000256" key="4">
    <source>
        <dbReference type="ARBA" id="ARBA00022606"/>
    </source>
</evidence>
<evidence type="ECO:0000313" key="18">
    <source>
        <dbReference type="Proteomes" id="UP001497623"/>
    </source>
</evidence>
<dbReference type="Gene3D" id="1.20.1070.10">
    <property type="entry name" value="Rhodopsin 7-helix transmembrane proteins"/>
    <property type="match status" value="1"/>
</dbReference>
<keyword evidence="5 14" id="KW-0812">Transmembrane</keyword>
<organism evidence="17 18">
    <name type="scientific">Meganyctiphanes norvegica</name>
    <name type="common">Northern krill</name>
    <name type="synonym">Thysanopoda norvegica</name>
    <dbReference type="NCBI Taxonomy" id="48144"/>
    <lineage>
        <taxon>Eukaryota</taxon>
        <taxon>Metazoa</taxon>
        <taxon>Ecdysozoa</taxon>
        <taxon>Arthropoda</taxon>
        <taxon>Crustacea</taxon>
        <taxon>Multicrustacea</taxon>
        <taxon>Malacostraca</taxon>
        <taxon>Eumalacostraca</taxon>
        <taxon>Eucarida</taxon>
        <taxon>Euphausiacea</taxon>
        <taxon>Euphausiidae</taxon>
        <taxon>Meganyctiphanes</taxon>
    </lineage>
</organism>
<dbReference type="Pfam" id="PF00001">
    <property type="entry name" value="7tm_1"/>
    <property type="match status" value="1"/>
</dbReference>
<dbReference type="InterPro" id="IPR050125">
    <property type="entry name" value="GPCR_opsins"/>
</dbReference>
<evidence type="ECO:0000256" key="2">
    <source>
        <dbReference type="ARBA" id="ARBA00010663"/>
    </source>
</evidence>
<dbReference type="SUPFAM" id="SSF81321">
    <property type="entry name" value="Family A G protein-coupled receptor-like"/>
    <property type="match status" value="1"/>
</dbReference>
<feature type="transmembrane region" description="Helical" evidence="15">
    <location>
        <begin position="135"/>
        <end position="155"/>
    </location>
</feature>
<sequence length="433" mass="48165">MTVINNQLACPIGESPSGRTNLAFEINNNENVYTDFFHGVLEKTYFQNTPIVHVHVKIARLTPSILPFFRVFGVLFNLFSMLCSRFASHLRRPTKGYKKKISIGNITLNIKNVFSKNYTMIINGSYFKIYSTINYKSYILLFCITSICTLMVLSFERYMIITRPWKSSELTHRNALLIIGGIWIYSFLTTSPPLAGWGGFGIEGPGISCSVDWETRSYNNTSYILFMFGLGLGVPVSVMAFSYISVITTLRQAGNNLERGVGRAERRVAFMVVVMGLTFLTAWTPYAVISLIMAFGDHNYVTPGAAAVPAIFAKSSCMYNPIIYVGLNTQFRSAWSRLLCCQEEGPLGTVTGGGNTEKMSLTVFTDQSPHIHPDVAKTRRFARGRATSGASSEFRTMSPDTNSLKVMQLNPNRVQKDVQVSADTSGRVSSEIV</sequence>
<feature type="non-terminal residue" evidence="17">
    <location>
        <position position="433"/>
    </location>
</feature>
<keyword evidence="7 15" id="KW-1133">Transmembrane helix</keyword>
<dbReference type="PROSITE" id="PS50262">
    <property type="entry name" value="G_PROTEIN_RECEP_F1_2"/>
    <property type="match status" value="1"/>
</dbReference>
<feature type="transmembrane region" description="Helical" evidence="15">
    <location>
        <begin position="307"/>
        <end position="327"/>
    </location>
</feature>
<evidence type="ECO:0000256" key="9">
    <source>
        <dbReference type="ARBA" id="ARBA00023040"/>
    </source>
</evidence>
<comment type="subcellular location">
    <subcellularLocation>
        <location evidence="1">Membrane</location>
        <topology evidence="1">Multi-pass membrane protein</topology>
    </subcellularLocation>
</comment>
<accession>A0AAV2R2I4</accession>
<keyword evidence="3" id="KW-0600">Photoreceptor protein</keyword>
<evidence type="ECO:0000256" key="3">
    <source>
        <dbReference type="ARBA" id="ARBA00022543"/>
    </source>
</evidence>
<evidence type="ECO:0000256" key="15">
    <source>
        <dbReference type="SAM" id="Phobius"/>
    </source>
</evidence>
<protein>
    <recommendedName>
        <fullName evidence="16">G-protein coupled receptors family 1 profile domain-containing protein</fullName>
    </recommendedName>
</protein>
<dbReference type="PANTHER" id="PTHR24240">
    <property type="entry name" value="OPSIN"/>
    <property type="match status" value="1"/>
</dbReference>
<name>A0AAV2R2I4_MEGNR</name>
<evidence type="ECO:0000256" key="12">
    <source>
        <dbReference type="ARBA" id="ARBA00023224"/>
    </source>
</evidence>
<dbReference type="AlphaFoldDB" id="A0AAV2R2I4"/>
<dbReference type="InterPro" id="IPR017452">
    <property type="entry name" value="GPCR_Rhodpsn_7TM"/>
</dbReference>
<feature type="domain" description="G-protein coupled receptors family 1 profile" evidence="16">
    <location>
        <begin position="76"/>
        <end position="324"/>
    </location>
</feature>
<dbReference type="GO" id="GO:0009881">
    <property type="term" value="F:photoreceptor activity"/>
    <property type="evidence" value="ECO:0007669"/>
    <property type="project" value="UniProtKB-KW"/>
</dbReference>
<proteinExistence type="inferred from homology"/>
<dbReference type="PROSITE" id="PS00238">
    <property type="entry name" value="OPSIN"/>
    <property type="match status" value="1"/>
</dbReference>
<dbReference type="InterPro" id="IPR027430">
    <property type="entry name" value="Retinal_BS"/>
</dbReference>
<dbReference type="GO" id="GO:0007602">
    <property type="term" value="P:phototransduction"/>
    <property type="evidence" value="ECO:0007669"/>
    <property type="project" value="UniProtKB-KW"/>
</dbReference>
<dbReference type="Proteomes" id="UP001497623">
    <property type="component" value="Unassembled WGS sequence"/>
</dbReference>
<keyword evidence="10 15" id="KW-0472">Membrane</keyword>
<keyword evidence="9 14" id="KW-0297">G-protein coupled receptor</keyword>